<dbReference type="InterPro" id="IPR022272">
    <property type="entry name" value="Lipocalin_CS"/>
</dbReference>
<name>A0A8C4MNI2_EQUAS</name>
<sequence length="200" mass="21678">VRMGPGRLLPVLALALVLAVGSQPQEQIPREAHNLNWSKFAGFWYILAIASNAPGFLPSRDKRKLGACMVRVHKTGQLKVVLAFNRDQGVSATPSRPPLGIGHLGGRSRLKGVEGFRVLCTDYSSGLVHLRLGRAGRSSKTLLLFSRQTTSSFPSMKKFVDTCEMLELSKSATILPKDGKYSCKALGPGQQRPGLTCPSH</sequence>
<evidence type="ECO:0000313" key="3">
    <source>
        <dbReference type="Proteomes" id="UP000694387"/>
    </source>
</evidence>
<dbReference type="Gene3D" id="2.40.128.20">
    <property type="match status" value="1"/>
</dbReference>
<dbReference type="PROSITE" id="PS00213">
    <property type="entry name" value="LIPOCALIN"/>
    <property type="match status" value="1"/>
</dbReference>
<dbReference type="GO" id="GO:0036094">
    <property type="term" value="F:small molecule binding"/>
    <property type="evidence" value="ECO:0007669"/>
    <property type="project" value="InterPro"/>
</dbReference>
<dbReference type="SUPFAM" id="SSF50814">
    <property type="entry name" value="Lipocalins"/>
    <property type="match status" value="1"/>
</dbReference>
<reference evidence="2" key="2">
    <citation type="submission" date="2025-08" db="UniProtKB">
        <authorList>
            <consortium name="Ensembl"/>
        </authorList>
    </citation>
    <scope>IDENTIFICATION</scope>
</reference>
<evidence type="ECO:0000256" key="1">
    <source>
        <dbReference type="ARBA" id="ARBA00006889"/>
    </source>
</evidence>
<keyword evidence="3" id="KW-1185">Reference proteome</keyword>
<dbReference type="Ensembl" id="ENSEAST00005027919.2">
    <property type="protein sequence ID" value="ENSEASP00005025716.2"/>
    <property type="gene ID" value="ENSEASG00005017550.2"/>
</dbReference>
<evidence type="ECO:0000313" key="2">
    <source>
        <dbReference type="Ensembl" id="ENSEASP00005025716.2"/>
    </source>
</evidence>
<dbReference type="AlphaFoldDB" id="A0A8C4MNI2"/>
<evidence type="ECO:0008006" key="4">
    <source>
        <dbReference type="Google" id="ProtNLM"/>
    </source>
</evidence>
<dbReference type="PANTHER" id="PTHR11430:SF79">
    <property type="entry name" value="EPIDIDYMAL-SPECIFIC LIPOCALIN-10"/>
    <property type="match status" value="1"/>
</dbReference>
<dbReference type="InterPro" id="IPR012674">
    <property type="entry name" value="Calycin"/>
</dbReference>
<gene>
    <name evidence="2" type="primary">LCN10</name>
</gene>
<proteinExistence type="inferred from homology"/>
<accession>A0A8C4MNI2</accession>
<reference evidence="2" key="3">
    <citation type="submission" date="2025-09" db="UniProtKB">
        <authorList>
            <consortium name="Ensembl"/>
        </authorList>
    </citation>
    <scope>IDENTIFICATION</scope>
</reference>
<dbReference type="PANTHER" id="PTHR11430">
    <property type="entry name" value="LIPOCALIN"/>
    <property type="match status" value="1"/>
</dbReference>
<dbReference type="InterPro" id="IPR002345">
    <property type="entry name" value="Lipocalin"/>
</dbReference>
<reference evidence="2 3" key="1">
    <citation type="journal article" date="2020" name="Nat. Commun.">
        <title>Donkey genomes provide new insights into domestication and selection for coat color.</title>
        <authorList>
            <person name="Wang"/>
            <person name="C."/>
            <person name="Li"/>
            <person name="H."/>
            <person name="Guo"/>
            <person name="Y."/>
            <person name="Huang"/>
            <person name="J."/>
            <person name="Sun"/>
            <person name="Y."/>
            <person name="Min"/>
            <person name="J."/>
            <person name="Wang"/>
            <person name="J."/>
            <person name="Fang"/>
            <person name="X."/>
            <person name="Zhao"/>
            <person name="Z."/>
            <person name="Wang"/>
            <person name="S."/>
            <person name="Zhang"/>
            <person name="Y."/>
            <person name="Liu"/>
            <person name="Q."/>
            <person name="Jiang"/>
            <person name="Q."/>
            <person name="Wang"/>
            <person name="X."/>
            <person name="Guo"/>
            <person name="Y."/>
            <person name="Yang"/>
            <person name="C."/>
            <person name="Wang"/>
            <person name="Y."/>
            <person name="Tian"/>
            <person name="F."/>
            <person name="Zhuang"/>
            <person name="G."/>
            <person name="Fan"/>
            <person name="Y."/>
            <person name="Gao"/>
            <person name="Q."/>
            <person name="Li"/>
            <person name="Y."/>
            <person name="Ju"/>
            <person name="Z."/>
            <person name="Li"/>
            <person name="J."/>
            <person name="Li"/>
            <person name="R."/>
            <person name="Hou"/>
            <person name="M."/>
            <person name="Yang"/>
            <person name="G."/>
            <person name="Liu"/>
            <person name="G."/>
            <person name="Liu"/>
            <person name="W."/>
            <person name="Guo"/>
            <person name="J."/>
            <person name="Pan"/>
            <person name="S."/>
            <person name="Fan"/>
            <person name="G."/>
            <person name="Zhang"/>
            <person name="W."/>
            <person name="Zhang"/>
            <person name="R."/>
            <person name="Yu"/>
            <person name="J."/>
            <person name="Zhang"/>
            <person name="X."/>
            <person name="Yin"/>
            <person name="Q."/>
            <person name="Ji"/>
            <person name="C."/>
            <person name="Jin"/>
            <person name="Y."/>
            <person name="Yue"/>
            <person name="G."/>
            <person name="Liu"/>
            <person name="M."/>
            <person name="Xu"/>
            <person name="J."/>
            <person name="Liu"/>
            <person name="S."/>
            <person name="Jordana"/>
            <person name="J."/>
            <person name="Noce"/>
            <person name="A."/>
            <person name="Amills"/>
            <person name="M."/>
            <person name="Wu"/>
            <person name="D.D."/>
            <person name="Li"/>
            <person name="S."/>
            <person name="Zhou"/>
            <person name="X. and Zhong"/>
            <person name="J."/>
        </authorList>
    </citation>
    <scope>NUCLEOTIDE SEQUENCE [LARGE SCALE GENOMIC DNA]</scope>
</reference>
<dbReference type="GeneTree" id="ENSGT01050000244868"/>
<dbReference type="Proteomes" id="UP000694387">
    <property type="component" value="Chromosome 10"/>
</dbReference>
<comment type="similarity">
    <text evidence="1">Belongs to the calycin superfamily. Lipocalin family.</text>
</comment>
<organism evidence="2 3">
    <name type="scientific">Equus asinus</name>
    <name type="common">Donkey</name>
    <name type="synonym">Equus africanus asinus</name>
    <dbReference type="NCBI Taxonomy" id="9793"/>
    <lineage>
        <taxon>Eukaryota</taxon>
        <taxon>Metazoa</taxon>
        <taxon>Chordata</taxon>
        <taxon>Craniata</taxon>
        <taxon>Vertebrata</taxon>
        <taxon>Euteleostomi</taxon>
        <taxon>Mammalia</taxon>
        <taxon>Eutheria</taxon>
        <taxon>Laurasiatheria</taxon>
        <taxon>Perissodactyla</taxon>
        <taxon>Equidae</taxon>
        <taxon>Equus</taxon>
    </lineage>
</organism>
<protein>
    <recommendedName>
        <fullName evidence="4">Lipocalin 10</fullName>
    </recommendedName>
</protein>